<name>Q3UMU7_MOUSE</name>
<evidence type="ECO:0000313" key="3">
    <source>
        <dbReference type="MGI" id="MGI:3645019"/>
    </source>
</evidence>
<protein>
    <submittedName>
        <fullName evidence="2">Uncharacterized protein</fullName>
    </submittedName>
</protein>
<dbReference type="UCSC" id="uc029ufe.1">
    <property type="organism name" value="mouse"/>
</dbReference>
<reference evidence="2" key="7">
    <citation type="journal article" date="2005" name="Science">
        <title>The Transcriptional Landscape of the Mammalian Genome.</title>
        <authorList>
            <consortium name="The FANTOM Consortium"/>
            <consortium name="Riken Genome Exploration Research Group and Genome Science Group (Genome Network Project Core Group)"/>
        </authorList>
    </citation>
    <scope>NUCLEOTIDE SEQUENCE</scope>
    <source>
        <tissue evidence="2">Lung</tissue>
    </source>
</reference>
<dbReference type="AlphaFoldDB" id="Q3UMU7"/>
<reference evidence="2" key="1">
    <citation type="journal article" date="1999" name="Methods Enzymol.">
        <title>High-efficiency full-length cDNA cloning.</title>
        <authorList>
            <person name="Carninci P."/>
            <person name="Hayashizaki Y."/>
        </authorList>
    </citation>
    <scope>NUCLEOTIDE SEQUENCE</scope>
    <source>
        <tissue evidence="2">Lung</tissue>
    </source>
</reference>
<dbReference type="EMBL" id="AK144672">
    <property type="protein sequence ID" value="BAE26001.1"/>
    <property type="molecule type" value="mRNA"/>
</dbReference>
<reference evidence="2" key="4">
    <citation type="journal article" date="2001" name="Nature">
        <title>Functional annotation of a full-length mouse cDNA collection.</title>
        <authorList>
            <consortium name="The RIKEN Genome Exploration Research Group Phase II Team and the FANTOM Consortium"/>
        </authorList>
    </citation>
    <scope>NUCLEOTIDE SEQUENCE</scope>
    <source>
        <tissue evidence="2">Lung</tissue>
    </source>
</reference>
<proteinExistence type="evidence at transcript level"/>
<reference evidence="2" key="2">
    <citation type="journal article" date="2000" name="Genome Res.">
        <title>Normalization and subtraction of cap-trapper-selected cDNAs to prepare full-length cDNA libraries for rapid discovery of new genes.</title>
        <authorList>
            <person name="Carninci P."/>
            <person name="Shibata Y."/>
            <person name="Hayatsu N."/>
            <person name="Sugahara Y."/>
            <person name="Shibata K."/>
            <person name="Itoh M."/>
            <person name="Konno H."/>
            <person name="Okazaki Y."/>
            <person name="Muramatsu M."/>
            <person name="Hayashizaki Y."/>
        </authorList>
    </citation>
    <scope>NUCLEOTIDE SEQUENCE</scope>
    <source>
        <tissue evidence="2">Lung</tissue>
    </source>
</reference>
<feature type="region of interest" description="Disordered" evidence="1">
    <location>
        <begin position="1"/>
        <end position="24"/>
    </location>
</feature>
<reference evidence="2" key="3">
    <citation type="journal article" date="2000" name="Genome Res.">
        <title>RIKEN integrated sequence analysis (RISA) system--384-format sequencing pipeline with 384 multicapillary sequencer.</title>
        <authorList>
            <person name="Shibata K."/>
            <person name="Itoh M."/>
            <person name="Aizawa K."/>
            <person name="Nagaoka S."/>
            <person name="Sasaki N."/>
            <person name="Carninci P."/>
            <person name="Konno H."/>
            <person name="Akiyama J."/>
            <person name="Nishi K."/>
            <person name="Kitsunai T."/>
            <person name="Tashiro H."/>
            <person name="Itoh M."/>
            <person name="Sumi N."/>
            <person name="Ishii Y."/>
            <person name="Nakamura S."/>
            <person name="Hazama M."/>
            <person name="Nishine T."/>
            <person name="Harada A."/>
            <person name="Yamamoto R."/>
            <person name="Matsumoto H."/>
            <person name="Sakaguchi S."/>
            <person name="Ikegami T."/>
            <person name="Kashiwagi K."/>
            <person name="Fujiwake S."/>
            <person name="Inoue K."/>
            <person name="Togawa Y."/>
            <person name="Izawa M."/>
            <person name="Ohara E."/>
            <person name="Watahiki M."/>
            <person name="Yoneda Y."/>
            <person name="Ishikawa T."/>
            <person name="Ozawa K."/>
            <person name="Tanaka T."/>
            <person name="Matsuura S."/>
            <person name="Kawai J."/>
            <person name="Okazaki Y."/>
            <person name="Muramatsu M."/>
            <person name="Inoue Y."/>
            <person name="Kira A."/>
            <person name="Hayashizaki Y."/>
        </authorList>
    </citation>
    <scope>NUCLEOTIDE SEQUENCE</scope>
    <source>
        <tissue evidence="2">Lung</tissue>
    </source>
</reference>
<evidence type="ECO:0000256" key="1">
    <source>
        <dbReference type="SAM" id="MobiDB-lite"/>
    </source>
</evidence>
<gene>
    <name evidence="3" type="primary">Gm5535</name>
    <name evidence="3" type="synonym">EG433481</name>
</gene>
<reference evidence="2" key="8">
    <citation type="journal article" date="2005" name="Science">
        <title>Antisense Transcription in the Mammalian Transcriptome.</title>
        <authorList>
            <consortium name="RIKEN Genome Exploration Research Group and Genome Science Group (Genome Network Project Core Group) and the FANTOM Consortium"/>
        </authorList>
    </citation>
    <scope>NUCLEOTIDE SEQUENCE</scope>
    <source>
        <tissue evidence="2">Lung</tissue>
    </source>
</reference>
<evidence type="ECO:0000313" key="2">
    <source>
        <dbReference type="EMBL" id="BAE26001.1"/>
    </source>
</evidence>
<sequence>MLCTARRPKPSWPHRNGDTGLWTSASSPVGSPDYHAYTILQRATLWEAETHHFSPVIPDQLVHKSPVTGQRYPSESAGSKGVTQPSPTCMADCLFVVLALLAPEIQINWPRTHGDPTASAF</sequence>
<dbReference type="MGI" id="MGI:3645019">
    <property type="gene designation" value="Gm5535"/>
</dbReference>
<dbReference type="AGR" id="MGI:3645019"/>
<reference evidence="2" key="5">
    <citation type="journal article" date="2002" name="Nature">
        <title>Analysis of the mouse transcriptome based on functional annotation of 60,770 full-length cDNAs.</title>
        <authorList>
            <consortium name="The FANTOM Consortium and the RIKEN Genome Exploration Research Group Phase I and II Team"/>
        </authorList>
    </citation>
    <scope>NUCLEOTIDE SEQUENCE</scope>
    <source>
        <tissue evidence="2">Lung</tissue>
    </source>
</reference>
<reference evidence="2" key="6">
    <citation type="submission" date="2004-03" db="EMBL/GenBank/DDBJ databases">
        <authorList>
            <person name="Arakawa T."/>
            <person name="Carninci P."/>
            <person name="Fukuda S."/>
            <person name="Hashizume W."/>
            <person name="Hayashida K."/>
            <person name="Hori F."/>
            <person name="Iida J."/>
            <person name="Imamura K."/>
            <person name="Imotani K."/>
            <person name="Itoh M."/>
            <person name="Kanagawa S."/>
            <person name="Kawai J."/>
            <person name="Kojima M."/>
            <person name="Konno H."/>
            <person name="Murata M."/>
            <person name="Nakamura M."/>
            <person name="Ninomiya N."/>
            <person name="Nishiyori H."/>
            <person name="Nomura K."/>
            <person name="Ohno M."/>
            <person name="Sakazume N."/>
            <person name="Sano H."/>
            <person name="Sasaki D."/>
            <person name="Shibata K."/>
            <person name="Shiraki T."/>
            <person name="Tagami M."/>
            <person name="Tagami Y."/>
            <person name="Waki K."/>
            <person name="Watahiki A."/>
            <person name="Muramatsu M."/>
            <person name="Hayashizaki Y."/>
        </authorList>
    </citation>
    <scope>NUCLEOTIDE SEQUENCE</scope>
    <source>
        <tissue evidence="2">Lung</tissue>
    </source>
</reference>
<accession>Q3UMU7</accession>
<organism evidence="2">
    <name type="scientific">Mus musculus</name>
    <name type="common">Mouse</name>
    <dbReference type="NCBI Taxonomy" id="10090"/>
    <lineage>
        <taxon>Eukaryota</taxon>
        <taxon>Metazoa</taxon>
        <taxon>Chordata</taxon>
        <taxon>Craniata</taxon>
        <taxon>Vertebrata</taxon>
        <taxon>Euteleostomi</taxon>
        <taxon>Mammalia</taxon>
        <taxon>Eutheria</taxon>
        <taxon>Euarchontoglires</taxon>
        <taxon>Glires</taxon>
        <taxon>Rodentia</taxon>
        <taxon>Myomorpha</taxon>
        <taxon>Muroidea</taxon>
        <taxon>Muridae</taxon>
        <taxon>Murinae</taxon>
        <taxon>Mus</taxon>
        <taxon>Mus</taxon>
    </lineage>
</organism>